<sequence length="108" mass="12473">MKTGYQTFEMKIEGRSKQGRKPKTQMYNPSLIDNKHRLKMPGQETCLYGSCYHRGVTHVTTTVQTRTTDQTIKVFYSPQFVSEGRNIVNQLTMKVMEVQLAKLTEHST</sequence>
<evidence type="ECO:0000313" key="1">
    <source>
        <dbReference type="EMBL" id="CAG6675881.1"/>
    </source>
</evidence>
<accession>A0A8D8SZ53</accession>
<organism evidence="1">
    <name type="scientific">Cacopsylla melanoneura</name>
    <dbReference type="NCBI Taxonomy" id="428564"/>
    <lineage>
        <taxon>Eukaryota</taxon>
        <taxon>Metazoa</taxon>
        <taxon>Ecdysozoa</taxon>
        <taxon>Arthropoda</taxon>
        <taxon>Hexapoda</taxon>
        <taxon>Insecta</taxon>
        <taxon>Pterygota</taxon>
        <taxon>Neoptera</taxon>
        <taxon>Paraneoptera</taxon>
        <taxon>Hemiptera</taxon>
        <taxon>Sternorrhyncha</taxon>
        <taxon>Psylloidea</taxon>
        <taxon>Psyllidae</taxon>
        <taxon>Psyllinae</taxon>
        <taxon>Cacopsylla</taxon>
    </lineage>
</organism>
<dbReference type="EMBL" id="HBUF01237982">
    <property type="protein sequence ID" value="CAG6675882.1"/>
    <property type="molecule type" value="Transcribed_RNA"/>
</dbReference>
<dbReference type="EMBL" id="HBUF01237981">
    <property type="protein sequence ID" value="CAG6675881.1"/>
    <property type="molecule type" value="Transcribed_RNA"/>
</dbReference>
<name>A0A8D8SZ53_9HEMI</name>
<reference evidence="1" key="1">
    <citation type="submission" date="2021-05" db="EMBL/GenBank/DDBJ databases">
        <authorList>
            <person name="Alioto T."/>
            <person name="Alioto T."/>
            <person name="Gomez Garrido J."/>
        </authorList>
    </citation>
    <scope>NUCLEOTIDE SEQUENCE</scope>
</reference>
<protein>
    <submittedName>
        <fullName evidence="1">Uncharacterized protein</fullName>
    </submittedName>
</protein>
<proteinExistence type="predicted"/>
<dbReference type="AlphaFoldDB" id="A0A8D8SZ53"/>
<dbReference type="EMBL" id="HBUF01237980">
    <property type="protein sequence ID" value="CAG6675880.1"/>
    <property type="molecule type" value="Transcribed_RNA"/>
</dbReference>